<keyword evidence="2 8" id="KW-0479">Metal-binding</keyword>
<feature type="binding site" evidence="8">
    <location>
        <position position="189"/>
    </location>
    <ligand>
        <name>K(+)</name>
        <dbReference type="ChEBI" id="CHEBI:29103"/>
    </ligand>
</feature>
<dbReference type="PANTHER" id="PTHR43170">
    <property type="entry name" value="GMP REDUCTASE"/>
    <property type="match status" value="1"/>
</dbReference>
<evidence type="ECO:0000256" key="1">
    <source>
        <dbReference type="ARBA" id="ARBA00022631"/>
    </source>
</evidence>
<dbReference type="InterPro" id="IPR005993">
    <property type="entry name" value="GMPR"/>
</dbReference>
<feature type="active site" description="Proton donor/acceptor" evidence="8">
    <location>
        <position position="191"/>
    </location>
</feature>
<keyword evidence="4 8" id="KW-0630">Potassium</keyword>
<dbReference type="InterPro" id="IPR050139">
    <property type="entry name" value="GMP_reductase"/>
</dbReference>
<feature type="active site" description="Thioimidate intermediate" evidence="8 9">
    <location>
        <position position="189"/>
    </location>
</feature>
<feature type="binding site" evidence="8">
    <location>
        <position position="192"/>
    </location>
    <ligand>
        <name>K(+)</name>
        <dbReference type="ChEBI" id="CHEBI:29103"/>
    </ligand>
</feature>
<feature type="binding site" description="in other chain" evidence="8">
    <location>
        <begin position="132"/>
        <end position="134"/>
    </location>
    <ligand>
        <name>NADP(+)</name>
        <dbReference type="ChEBI" id="CHEBI:58349"/>
        <note>ligand shared between two neighboring subunits</note>
    </ligand>
</feature>
<evidence type="ECO:0000256" key="2">
    <source>
        <dbReference type="ARBA" id="ARBA00022723"/>
    </source>
</evidence>
<dbReference type="SUPFAM" id="SSF51412">
    <property type="entry name" value="Inosine monophosphate dehydrogenase (IMPDH)"/>
    <property type="match status" value="1"/>
</dbReference>
<feature type="binding site" evidence="8 10">
    <location>
        <position position="186"/>
    </location>
    <ligand>
        <name>K(+)</name>
        <dbReference type="ChEBI" id="CHEBI:29103"/>
    </ligand>
</feature>
<protein>
    <recommendedName>
        <fullName evidence="8">GMP reductase</fullName>
        <shortName evidence="8">GMPR</shortName>
        <ecNumber evidence="8">1.7.1.7</ecNumber>
    </recommendedName>
    <alternativeName>
        <fullName evidence="8">Guanosine 5'-monophosphate oxidoreductase</fullName>
        <shortName evidence="8">Guanosine monophosphate reductase</shortName>
    </alternativeName>
</protein>
<evidence type="ECO:0000256" key="11">
    <source>
        <dbReference type="RuleBase" id="RU003929"/>
    </source>
</evidence>
<dbReference type="STRING" id="1147741.A0A0R3RRV9"/>
<dbReference type="NCBIfam" id="NF003470">
    <property type="entry name" value="PRK05096.1"/>
    <property type="match status" value="1"/>
</dbReference>
<evidence type="ECO:0000256" key="3">
    <source>
        <dbReference type="ARBA" id="ARBA00022857"/>
    </source>
</evidence>
<dbReference type="Gene3D" id="3.20.20.70">
    <property type="entry name" value="Aldolase class I"/>
    <property type="match status" value="1"/>
</dbReference>
<keyword evidence="1 8" id="KW-0659">Purine metabolism</keyword>
<dbReference type="WBParaSite" id="EEL_0000450701-mRNA-1">
    <property type="protein sequence ID" value="EEL_0000450701-mRNA-1"/>
    <property type="gene ID" value="EEL_0000450701"/>
</dbReference>
<proteinExistence type="inferred from homology"/>
<feature type="binding site" description="in other chain" evidence="8">
    <location>
        <position position="78"/>
    </location>
    <ligand>
        <name>NADP(+)</name>
        <dbReference type="ChEBI" id="CHEBI:58349"/>
        <note>ligand shared between two neighboring subunits</note>
    </ligand>
</feature>
<evidence type="ECO:0000256" key="6">
    <source>
        <dbReference type="ARBA" id="ARBA00037691"/>
    </source>
</evidence>
<dbReference type="Pfam" id="PF00478">
    <property type="entry name" value="IMPDH"/>
    <property type="match status" value="1"/>
</dbReference>
<dbReference type="GO" id="GO:0003920">
    <property type="term" value="F:GMP reductase activity"/>
    <property type="evidence" value="ECO:0007669"/>
    <property type="project" value="UniProtKB-UniRule"/>
</dbReference>
<keyword evidence="13" id="KW-1185">Reference proteome</keyword>
<comment type="function">
    <text evidence="6 8 11">Catalyzes the irreversible NADPH-dependent deamination of GMP to IMP. It functions in the conversion of nucleobase, nucleoside and nucleotide derivatives of G to A nucleotides, and in maintaining the intracellular balance of A and G nucleotides.</text>
</comment>
<comment type="catalytic activity">
    <reaction evidence="7 8 11">
        <text>IMP + NH4(+) + NADP(+) = GMP + NADPH + 2 H(+)</text>
        <dbReference type="Rhea" id="RHEA:17185"/>
        <dbReference type="ChEBI" id="CHEBI:15378"/>
        <dbReference type="ChEBI" id="CHEBI:28938"/>
        <dbReference type="ChEBI" id="CHEBI:57783"/>
        <dbReference type="ChEBI" id="CHEBI:58053"/>
        <dbReference type="ChEBI" id="CHEBI:58115"/>
        <dbReference type="ChEBI" id="CHEBI:58349"/>
        <dbReference type="EC" id="1.7.1.7"/>
    </reaction>
</comment>
<dbReference type="GO" id="GO:0046872">
    <property type="term" value="F:metal ion binding"/>
    <property type="evidence" value="ECO:0007669"/>
    <property type="project" value="UniProtKB-KW"/>
</dbReference>
<dbReference type="GO" id="GO:0006144">
    <property type="term" value="P:purine nucleobase metabolic process"/>
    <property type="evidence" value="ECO:0007669"/>
    <property type="project" value="UniProtKB-KW"/>
</dbReference>
<feature type="binding site" description="in other chain" evidence="8">
    <location>
        <begin position="183"/>
        <end position="184"/>
    </location>
    <ligand>
        <name>NADP(+)</name>
        <dbReference type="ChEBI" id="CHEBI:58349"/>
        <note>ligand shared between two neighboring subunits</note>
    </ligand>
</feature>
<dbReference type="InterPro" id="IPR013785">
    <property type="entry name" value="Aldolase_TIM"/>
</dbReference>
<dbReference type="NCBIfam" id="TIGR01305">
    <property type="entry name" value="GMP_reduct_1"/>
    <property type="match status" value="1"/>
</dbReference>
<accession>A0A0R3RRV9</accession>
<feature type="binding site" evidence="8 10">
    <location>
        <position position="184"/>
    </location>
    <ligand>
        <name>K(+)</name>
        <dbReference type="ChEBI" id="CHEBI:29103"/>
    </ligand>
</feature>
<dbReference type="SMART" id="SM01240">
    <property type="entry name" value="IMPDH"/>
    <property type="match status" value="1"/>
</dbReference>
<dbReference type="EC" id="1.7.1.7" evidence="8"/>
<sequence length="366" mass="40252">MPTIEYEPKLDFKDVLLRPKRSTLKSRADVDLVREFLFRNSKKRYVGIPVVASNMDTVGTFEVAETLSKKKLFTFIHKHYSIEQWMQFANRISSDQDIFKHLSVSSGISSNDFAKLKKICDLIPDLEYICLDVANGYSEIFVDFIRQVREEFPRHTIFAGNVVTGEMAEELILSGADVVKVGIGPGSVCTTRKKAGVGYPQLSAVLECADASHGLNGHVMSDGGCTNPGDVAKAFGAGADFVMIGGLFAGHDQCGGDTVVKDGQKYKLFYGMSSDTAMKKHEGSVAEYRASEGKTITVPCRQVGDITETVQDLLGGLRSACTYTGAKKLKELPKRATFVRVTQQANEQYATFEISPSELQKLNVRI</sequence>
<dbReference type="HAMAP" id="MF_00596">
    <property type="entry name" value="GMP_reduct_type1"/>
    <property type="match status" value="1"/>
</dbReference>
<evidence type="ECO:0000313" key="14">
    <source>
        <dbReference type="WBParaSite" id="EEL_0000450701-mRNA-1"/>
    </source>
</evidence>
<feature type="binding site" evidence="8">
    <location>
        <begin position="222"/>
        <end position="224"/>
    </location>
    <ligand>
        <name>GMP</name>
        <dbReference type="ChEBI" id="CHEBI:58115"/>
    </ligand>
</feature>
<dbReference type="PANTHER" id="PTHR43170:SF5">
    <property type="entry name" value="GMP REDUCTASE"/>
    <property type="match status" value="1"/>
</dbReference>
<name>A0A0R3RRV9_9BILA</name>
<evidence type="ECO:0000256" key="8">
    <source>
        <dbReference type="HAMAP-Rule" id="MF_03195"/>
    </source>
</evidence>
<keyword evidence="5 8" id="KW-0560">Oxidoreductase</keyword>
<evidence type="ECO:0000259" key="12">
    <source>
        <dbReference type="Pfam" id="PF00478"/>
    </source>
</evidence>
<feature type="binding site" evidence="8">
    <location>
        <begin position="271"/>
        <end position="273"/>
    </location>
    <ligand>
        <name>GMP</name>
        <dbReference type="ChEBI" id="CHEBI:58115"/>
    </ligand>
</feature>
<feature type="binding site" evidence="8">
    <location>
        <begin position="245"/>
        <end position="246"/>
    </location>
    <ligand>
        <name>GMP</name>
        <dbReference type="ChEBI" id="CHEBI:58115"/>
    </ligand>
</feature>
<feature type="binding site" description="in other chain" evidence="8">
    <location>
        <begin position="288"/>
        <end position="289"/>
    </location>
    <ligand>
        <name>NADP(+)</name>
        <dbReference type="ChEBI" id="CHEBI:58349"/>
        <note>ligand shared between two neighboring subunits</note>
    </ligand>
</feature>
<evidence type="ECO:0000256" key="7">
    <source>
        <dbReference type="ARBA" id="ARBA00048616"/>
    </source>
</evidence>
<dbReference type="FunFam" id="3.20.20.70:FF:000012">
    <property type="entry name" value="GMP reductase"/>
    <property type="match status" value="1"/>
</dbReference>
<organism evidence="13 14">
    <name type="scientific">Elaeophora elaphi</name>
    <dbReference type="NCBI Taxonomy" id="1147741"/>
    <lineage>
        <taxon>Eukaryota</taxon>
        <taxon>Metazoa</taxon>
        <taxon>Ecdysozoa</taxon>
        <taxon>Nematoda</taxon>
        <taxon>Chromadorea</taxon>
        <taxon>Rhabditida</taxon>
        <taxon>Spirurina</taxon>
        <taxon>Spiruromorpha</taxon>
        <taxon>Filarioidea</taxon>
        <taxon>Onchocercidae</taxon>
        <taxon>Elaeophora</taxon>
    </lineage>
</organism>
<dbReference type="AlphaFoldDB" id="A0A0R3RRV9"/>
<keyword evidence="3 8" id="KW-0521">NADP</keyword>
<dbReference type="CDD" id="cd00381">
    <property type="entry name" value="IMPDH"/>
    <property type="match status" value="1"/>
</dbReference>
<evidence type="ECO:0000313" key="13">
    <source>
        <dbReference type="Proteomes" id="UP000050640"/>
    </source>
</evidence>
<dbReference type="PROSITE" id="PS00487">
    <property type="entry name" value="IMP_DH_GMP_RED"/>
    <property type="match status" value="1"/>
</dbReference>
<reference evidence="14" key="1">
    <citation type="submission" date="2017-02" db="UniProtKB">
        <authorList>
            <consortium name="WormBaseParasite"/>
        </authorList>
    </citation>
    <scope>IDENTIFICATION</scope>
</reference>
<dbReference type="InterPro" id="IPR015875">
    <property type="entry name" value="IMP_DH/GMP_Rdtase_CS"/>
</dbReference>
<dbReference type="Proteomes" id="UP000050640">
    <property type="component" value="Unplaced"/>
</dbReference>
<dbReference type="InterPro" id="IPR001093">
    <property type="entry name" value="IMP_DH_GMPRt"/>
</dbReference>
<feature type="domain" description="IMP dehydrogenase/GMP reductase" evidence="12">
    <location>
        <begin position="10"/>
        <end position="346"/>
    </location>
</feature>
<dbReference type="GO" id="GO:1902560">
    <property type="term" value="C:GMP reductase complex"/>
    <property type="evidence" value="ECO:0007669"/>
    <property type="project" value="InterPro"/>
</dbReference>
<evidence type="ECO:0000256" key="9">
    <source>
        <dbReference type="PIRSR" id="PIRSR000235-1"/>
    </source>
</evidence>
<comment type="subunit">
    <text evidence="8">Homotetramer.</text>
</comment>
<feature type="binding site" evidence="8">
    <location>
        <begin position="319"/>
        <end position="322"/>
    </location>
    <ligand>
        <name>NADP(+)</name>
        <dbReference type="ChEBI" id="CHEBI:58349"/>
        <note>ligand shared between two neighboring subunits</note>
    </ligand>
</feature>
<feature type="binding site" evidence="8">
    <location>
        <begin position="26"/>
        <end position="27"/>
    </location>
    <ligand>
        <name>NADP(+)</name>
        <dbReference type="ChEBI" id="CHEBI:58349"/>
        <note>ligand shared between two neighboring subunits</note>
    </ligand>
</feature>
<feature type="binding site" description="in other chain" evidence="8">
    <location>
        <position position="272"/>
    </location>
    <ligand>
        <name>NADP(+)</name>
        <dbReference type="ChEBI" id="CHEBI:58349"/>
        <note>ligand shared between two neighboring subunits</note>
    </ligand>
</feature>
<feature type="binding site" evidence="8">
    <location>
        <begin position="289"/>
        <end position="293"/>
    </location>
    <ligand>
        <name>GMP</name>
        <dbReference type="ChEBI" id="CHEBI:58115"/>
    </ligand>
</feature>
<evidence type="ECO:0000256" key="5">
    <source>
        <dbReference type="ARBA" id="ARBA00023002"/>
    </source>
</evidence>
<evidence type="ECO:0000256" key="4">
    <source>
        <dbReference type="ARBA" id="ARBA00022958"/>
    </source>
</evidence>
<comment type="similarity">
    <text evidence="8">Belongs to the IMPDH/GMPR family. GuaC type 1 subfamily.</text>
</comment>
<dbReference type="GO" id="GO:0006163">
    <property type="term" value="P:purine nucleotide metabolic process"/>
    <property type="evidence" value="ECO:0007669"/>
    <property type="project" value="UniProtKB-UniRule"/>
</dbReference>
<dbReference type="PIRSF" id="PIRSF000235">
    <property type="entry name" value="GMP_reductase"/>
    <property type="match status" value="1"/>
</dbReference>
<evidence type="ECO:0000256" key="10">
    <source>
        <dbReference type="PIRSR" id="PIRSR000235-3"/>
    </source>
</evidence>